<evidence type="ECO:0000313" key="9">
    <source>
        <dbReference type="EMBL" id="KAK9841813.1"/>
    </source>
</evidence>
<dbReference type="PANTHER" id="PTHR31658">
    <property type="entry name" value="CONSERVED OLIGOMERIC GOLGI COMPLEX SUBUNIT 1"/>
    <property type="match status" value="1"/>
</dbReference>
<dbReference type="GO" id="GO:0017119">
    <property type="term" value="C:Golgi transport complex"/>
    <property type="evidence" value="ECO:0007669"/>
    <property type="project" value="InterPro"/>
</dbReference>
<evidence type="ECO:0000256" key="8">
    <source>
        <dbReference type="SAM" id="MobiDB-lite"/>
    </source>
</evidence>
<reference evidence="9 10" key="1">
    <citation type="journal article" date="2024" name="Nat. Commun.">
        <title>Phylogenomics reveals the evolutionary origins of lichenization in chlorophyte algae.</title>
        <authorList>
            <person name="Puginier C."/>
            <person name="Libourel C."/>
            <person name="Otte J."/>
            <person name="Skaloud P."/>
            <person name="Haon M."/>
            <person name="Grisel S."/>
            <person name="Petersen M."/>
            <person name="Berrin J.G."/>
            <person name="Delaux P.M."/>
            <person name="Dal Grande F."/>
            <person name="Keller J."/>
        </authorList>
    </citation>
    <scope>NUCLEOTIDE SEQUENCE [LARGE SCALE GENOMIC DNA]</scope>
    <source>
        <strain evidence="9 10">SAG 245.80</strain>
    </source>
</reference>
<comment type="subcellular location">
    <subcellularLocation>
        <location evidence="1">Golgi apparatus membrane</location>
        <topology evidence="1">Peripheral membrane protein</topology>
    </subcellularLocation>
</comment>
<keyword evidence="5" id="KW-0653">Protein transport</keyword>
<feature type="region of interest" description="Disordered" evidence="8">
    <location>
        <begin position="1"/>
        <end position="27"/>
    </location>
</feature>
<evidence type="ECO:0000256" key="2">
    <source>
        <dbReference type="ARBA" id="ARBA00006653"/>
    </source>
</evidence>
<gene>
    <name evidence="9" type="ORF">WJX81_004723</name>
</gene>
<dbReference type="GO" id="GO:0006891">
    <property type="term" value="P:intra-Golgi vesicle-mediated transport"/>
    <property type="evidence" value="ECO:0007669"/>
    <property type="project" value="InterPro"/>
</dbReference>
<keyword evidence="4" id="KW-0813">Transport</keyword>
<dbReference type="AlphaFoldDB" id="A0AAW1S808"/>
<evidence type="ECO:0000313" key="10">
    <source>
        <dbReference type="Proteomes" id="UP001445335"/>
    </source>
</evidence>
<evidence type="ECO:0000256" key="1">
    <source>
        <dbReference type="ARBA" id="ARBA00004395"/>
    </source>
</evidence>
<dbReference type="GO" id="GO:0000139">
    <property type="term" value="C:Golgi membrane"/>
    <property type="evidence" value="ECO:0007669"/>
    <property type="project" value="UniProtKB-SubCell"/>
</dbReference>
<keyword evidence="7" id="KW-0472">Membrane</keyword>
<keyword evidence="6" id="KW-0333">Golgi apparatus</keyword>
<feature type="compositionally biased region" description="Polar residues" evidence="8">
    <location>
        <begin position="564"/>
        <end position="583"/>
    </location>
</feature>
<dbReference type="EMBL" id="JALJOU010000010">
    <property type="protein sequence ID" value="KAK9841813.1"/>
    <property type="molecule type" value="Genomic_DNA"/>
</dbReference>
<evidence type="ECO:0000256" key="3">
    <source>
        <dbReference type="ARBA" id="ARBA00020978"/>
    </source>
</evidence>
<organism evidence="9 10">
    <name type="scientific">Elliptochloris bilobata</name>
    <dbReference type="NCBI Taxonomy" id="381761"/>
    <lineage>
        <taxon>Eukaryota</taxon>
        <taxon>Viridiplantae</taxon>
        <taxon>Chlorophyta</taxon>
        <taxon>core chlorophytes</taxon>
        <taxon>Trebouxiophyceae</taxon>
        <taxon>Trebouxiophyceae incertae sedis</taxon>
        <taxon>Elliptochloris clade</taxon>
        <taxon>Elliptochloris</taxon>
    </lineage>
</organism>
<name>A0AAW1S808_9CHLO</name>
<feature type="region of interest" description="Disordered" evidence="8">
    <location>
        <begin position="560"/>
        <end position="597"/>
    </location>
</feature>
<comment type="caution">
    <text evidence="9">The sequence shown here is derived from an EMBL/GenBank/DDBJ whole genome shotgun (WGS) entry which is preliminary data.</text>
</comment>
<accession>A0AAW1S808</accession>
<feature type="compositionally biased region" description="Polar residues" evidence="8">
    <location>
        <begin position="1"/>
        <end position="11"/>
    </location>
</feature>
<comment type="similarity">
    <text evidence="2">Belongs to the COG1 family.</text>
</comment>
<sequence>MAVSSYRSGSMGSAPLSPRMTASEAGKNAERLFETQTVLEIREVETKTRRDIEEKRNQLRQLVGNSYRDLISSADTIMQMAQCCDRVCENVRQMQAAFAGLEEAVAGEQSFPGARTEKSEQRKALYALGGRIRYLVDTPEMIWGCLDTGRLLDGALRLLRAREVHRRLRTGRQGAEVAARFPLLVPLWPGVEKFRDQIVSRVETRLRDSRELHAPSAANALAASAFLQDLTSAQALEQFLAARRAWVGARLAAAGCAGELSSAAAARVLSEVAAQLQAAVCTAGELVLERPAEETEFGAAAAAPRPALQPLLPACAADDSASAGELLFGPLPQDGRGEGGSEAEAWQVLASTITARLTPLPAQDAAAAVGAWLAGAAQEVAGTGGALLAACRSADELASAEAILRASIAGWRPALPPPPDESELLSPARGSAGDAAAAAAAAALEGRSEGGAGVRGAPATWEGVCQWVLGRHVSLWDTVFEAAFLQRAQEVVDASFRAVVEEAAAPLDACLAAARAAEPAPVGGYTTQRWPEENSDPAGVDARLRRALADALLLLEPAGAAGSQHGTGQAPQRSGSHGQSGAYSLSGRRGGPPAPGSRAAALAAYVQDQAAVAAEGLARALEARLAALPPADPARIPGVPGAAAAEQALLIGRLATILGGPDTALRDVLGPPEAWRAAQDRAPQEGGAAAVRISGGRPAAPAPAAGANFQALQEQFRRVALRAHGAWAAWAARALGGQLGEALRSDAALMSPHPLRGWEETVVAQEDELGGEGEEMRFALPAAPSPAALLFLLAAGRELARAGGHLVPPPALALFEWELGAAGLSAITDALQLGTALDRGLTEKGVLQLLLDVRFLRDALAGGRPAPPDFGPPRAPPLGASGSAAELAAQKRAYADLETSLQDRLDPIDWATYEPYLWANEAAFCRRSAVLFGALTRLSTSPPQALAKPTAGAEANIMAVAPPAARFPYLPISMPLAHGAGGRGSRALKADAKSALAVDRTGNFSFANIGAVRGDPAEERAADAATFSTFEALQSKLAREGGRLGVFGALIGDKAAEVTALAQQSFGEMALPSALQQALGGSGGSASTLISTLRGFQARE</sequence>
<evidence type="ECO:0000256" key="4">
    <source>
        <dbReference type="ARBA" id="ARBA00022448"/>
    </source>
</evidence>
<keyword evidence="10" id="KW-1185">Reference proteome</keyword>
<proteinExistence type="inferred from homology"/>
<evidence type="ECO:0000256" key="7">
    <source>
        <dbReference type="ARBA" id="ARBA00023136"/>
    </source>
</evidence>
<dbReference type="GO" id="GO:0015031">
    <property type="term" value="P:protein transport"/>
    <property type="evidence" value="ECO:0007669"/>
    <property type="project" value="UniProtKB-KW"/>
</dbReference>
<dbReference type="PANTHER" id="PTHR31658:SF0">
    <property type="entry name" value="CONSERVED OLIGOMERIC GOLGI COMPLEX SUBUNIT 1"/>
    <property type="match status" value="1"/>
</dbReference>
<protein>
    <recommendedName>
        <fullName evidence="3">Conserved oligomeric Golgi complex subunit 1</fullName>
    </recommendedName>
</protein>
<dbReference type="Proteomes" id="UP001445335">
    <property type="component" value="Unassembled WGS sequence"/>
</dbReference>
<dbReference type="Pfam" id="PF08700">
    <property type="entry name" value="VPS51_Exo84_N"/>
    <property type="match status" value="1"/>
</dbReference>
<evidence type="ECO:0000256" key="5">
    <source>
        <dbReference type="ARBA" id="ARBA00022927"/>
    </source>
</evidence>
<dbReference type="InterPro" id="IPR033370">
    <property type="entry name" value="COG1"/>
</dbReference>
<evidence type="ECO:0000256" key="6">
    <source>
        <dbReference type="ARBA" id="ARBA00023034"/>
    </source>
</evidence>